<dbReference type="GO" id="GO:0046487">
    <property type="term" value="P:glyoxylate metabolic process"/>
    <property type="evidence" value="ECO:0007669"/>
    <property type="project" value="TreeGrafter"/>
</dbReference>
<protein>
    <submittedName>
        <fullName evidence="5">TIM barrel protein</fullName>
    </submittedName>
</protein>
<feature type="active site" description="Proton donor/acceptor" evidence="3">
    <location>
        <position position="242"/>
    </location>
</feature>
<dbReference type="PIRSF" id="PIRSF006241">
    <property type="entry name" value="HyI"/>
    <property type="match status" value="1"/>
</dbReference>
<dbReference type="InterPro" id="IPR013022">
    <property type="entry name" value="Xyl_isomerase-like_TIM-brl"/>
</dbReference>
<dbReference type="KEGG" id="hbh:E4T21_17630"/>
<dbReference type="InterPro" id="IPR036237">
    <property type="entry name" value="Xyl_isomerase-like_sf"/>
</dbReference>
<dbReference type="PANTHER" id="PTHR43489">
    <property type="entry name" value="ISOMERASE"/>
    <property type="match status" value="1"/>
</dbReference>
<dbReference type="InterPro" id="IPR026040">
    <property type="entry name" value="HyI-like"/>
</dbReference>
<dbReference type="PANTHER" id="PTHR43489:SF6">
    <property type="entry name" value="HYDROXYPYRUVATE ISOMERASE-RELATED"/>
    <property type="match status" value="1"/>
</dbReference>
<feature type="active site" description="Proton donor/acceptor" evidence="3">
    <location>
        <position position="145"/>
    </location>
</feature>
<dbReference type="InterPro" id="IPR050417">
    <property type="entry name" value="Sugar_Epim/Isomerase"/>
</dbReference>
<evidence type="ECO:0000256" key="1">
    <source>
        <dbReference type="ARBA" id="ARBA00023235"/>
    </source>
</evidence>
<dbReference type="AlphaFoldDB" id="A0A5C1NKF1"/>
<dbReference type="Gene3D" id="3.20.20.150">
    <property type="entry name" value="Divalent-metal-dependent TIM barrel enzymes"/>
    <property type="match status" value="1"/>
</dbReference>
<evidence type="ECO:0000256" key="2">
    <source>
        <dbReference type="PIRNR" id="PIRNR006241"/>
    </source>
</evidence>
<dbReference type="Pfam" id="PF01261">
    <property type="entry name" value="AP_endonuc_2"/>
    <property type="match status" value="1"/>
</dbReference>
<reference evidence="5" key="1">
    <citation type="submission" date="2021-02" db="EMBL/GenBank/DDBJ databases">
        <title>Strain Y2R2, a novel species of the genus Halomonas.</title>
        <authorList>
            <person name="Huang H."/>
        </authorList>
    </citation>
    <scope>NUCLEOTIDE SEQUENCE</scope>
    <source>
        <strain evidence="5">Y2R2</strain>
    </source>
</reference>
<proteinExistence type="inferred from homology"/>
<dbReference type="FunFam" id="3.20.20.150:FF:000007">
    <property type="entry name" value="Hydroxypyruvate isomerase"/>
    <property type="match status" value="1"/>
</dbReference>
<keyword evidence="6" id="KW-1185">Reference proteome</keyword>
<evidence type="ECO:0000256" key="3">
    <source>
        <dbReference type="PIRSR" id="PIRSR006241-50"/>
    </source>
</evidence>
<evidence type="ECO:0000259" key="4">
    <source>
        <dbReference type="Pfam" id="PF01261"/>
    </source>
</evidence>
<dbReference type="RefSeq" id="WP_149286283.1">
    <property type="nucleotide sequence ID" value="NZ_CP038437.2"/>
</dbReference>
<accession>A0A5C1NKF1</accession>
<comment type="similarity">
    <text evidence="2">Belongs to the hyi family.</text>
</comment>
<evidence type="ECO:0000313" key="6">
    <source>
        <dbReference type="Proteomes" id="UP000324285"/>
    </source>
</evidence>
<sequence>MLKFATNLTFMFTEVPFLERFAMAREAGFRYVEFHNPYPFCTDTDTIRAAAESAGVQIAHFNLPGGDWEAGERGIAVLPQRSEEFRQGVSSTIATAQRLGCRQLNCPLGYPDGQTSAQQQQHTLIDNLRYAAQATQDAGITLLVEPLNPITHPGYPLVNTTQAIALLEQVDHPNLMIQHDFYQMQRSEGELTATLNRYLDRIGFIQLADNPGRHEPGSGEINYRHLFAELERLKFDRLISLEYSPRTSTLESLGWIEEYGLSLAH</sequence>
<organism evidence="5 6">
    <name type="scientific">Halomonas binhaiensis</name>
    <dbReference type="NCBI Taxonomy" id="2562282"/>
    <lineage>
        <taxon>Bacteria</taxon>
        <taxon>Pseudomonadati</taxon>
        <taxon>Pseudomonadota</taxon>
        <taxon>Gammaproteobacteria</taxon>
        <taxon>Oceanospirillales</taxon>
        <taxon>Halomonadaceae</taxon>
        <taxon>Halomonas</taxon>
    </lineage>
</organism>
<dbReference type="Proteomes" id="UP000324285">
    <property type="component" value="Chromosome"/>
</dbReference>
<feature type="domain" description="Xylose isomerase-like TIM barrel" evidence="4">
    <location>
        <begin position="21"/>
        <end position="258"/>
    </location>
</feature>
<keyword evidence="1 2" id="KW-0413">Isomerase</keyword>
<gene>
    <name evidence="5" type="ORF">E4T21_17630</name>
</gene>
<dbReference type="EMBL" id="CP038437">
    <property type="protein sequence ID" value="QEM83161.1"/>
    <property type="molecule type" value="Genomic_DNA"/>
</dbReference>
<dbReference type="SUPFAM" id="SSF51658">
    <property type="entry name" value="Xylose isomerase-like"/>
    <property type="match status" value="1"/>
</dbReference>
<name>A0A5C1NKF1_9GAMM</name>
<dbReference type="GO" id="GO:0008903">
    <property type="term" value="F:hydroxypyruvate isomerase activity"/>
    <property type="evidence" value="ECO:0007669"/>
    <property type="project" value="TreeGrafter"/>
</dbReference>
<evidence type="ECO:0000313" key="5">
    <source>
        <dbReference type="EMBL" id="QEM83161.1"/>
    </source>
</evidence>
<dbReference type="OrthoDB" id="9786584at2"/>